<feature type="coiled-coil region" evidence="5">
    <location>
        <begin position="976"/>
        <end position="1003"/>
    </location>
</feature>
<dbReference type="PROSITE" id="PS50082">
    <property type="entry name" value="WD_REPEATS_2"/>
    <property type="match status" value="2"/>
</dbReference>
<dbReference type="AlphaFoldDB" id="A0A0V0R108"/>
<keyword evidence="3" id="KW-0103">Bromodomain</keyword>
<feature type="repeat" description="WD" evidence="4">
    <location>
        <begin position="789"/>
        <end position="830"/>
    </location>
</feature>
<dbReference type="SMART" id="SM00320">
    <property type="entry name" value="WD40"/>
    <property type="match status" value="8"/>
</dbReference>
<dbReference type="PANTHER" id="PTHR44324:SF4">
    <property type="entry name" value="WD40 REPEAT DOMAIN 95"/>
    <property type="match status" value="1"/>
</dbReference>
<dbReference type="InterPro" id="IPR019775">
    <property type="entry name" value="WD40_repeat_CS"/>
</dbReference>
<dbReference type="SUPFAM" id="SSF50978">
    <property type="entry name" value="WD40 repeat-like"/>
    <property type="match status" value="2"/>
</dbReference>
<dbReference type="OMA" id="CRSKIKL"/>
<dbReference type="InParanoid" id="A0A0V0R108"/>
<keyword evidence="1 4" id="KW-0853">WD repeat</keyword>
<dbReference type="InterPro" id="IPR015943">
    <property type="entry name" value="WD40/YVTN_repeat-like_dom_sf"/>
</dbReference>
<dbReference type="Proteomes" id="UP000054937">
    <property type="component" value="Unassembled WGS sequence"/>
</dbReference>
<dbReference type="InterPro" id="IPR001487">
    <property type="entry name" value="Bromodomain"/>
</dbReference>
<comment type="caution">
    <text evidence="8">The sequence shown here is derived from an EMBL/GenBank/DDBJ whole genome shotgun (WGS) entry which is preliminary data.</text>
</comment>
<dbReference type="PROSITE" id="PS00678">
    <property type="entry name" value="WD_REPEATS_1"/>
    <property type="match status" value="1"/>
</dbReference>
<reference evidence="8 9" key="1">
    <citation type="journal article" date="2015" name="Sci. Rep.">
        <title>Genome of the facultative scuticociliatosis pathogen Pseudocohnilembus persalinus provides insight into its virulence through horizontal gene transfer.</title>
        <authorList>
            <person name="Xiong J."/>
            <person name="Wang G."/>
            <person name="Cheng J."/>
            <person name="Tian M."/>
            <person name="Pan X."/>
            <person name="Warren A."/>
            <person name="Jiang C."/>
            <person name="Yuan D."/>
            <person name="Miao W."/>
        </authorList>
    </citation>
    <scope>NUCLEOTIDE SEQUENCE [LARGE SCALE GENOMIC DNA]</scope>
    <source>
        <strain evidence="8">36N120E</strain>
    </source>
</reference>
<organism evidence="8 9">
    <name type="scientific">Pseudocohnilembus persalinus</name>
    <name type="common">Ciliate</name>
    <dbReference type="NCBI Taxonomy" id="266149"/>
    <lineage>
        <taxon>Eukaryota</taxon>
        <taxon>Sar</taxon>
        <taxon>Alveolata</taxon>
        <taxon>Ciliophora</taxon>
        <taxon>Intramacronucleata</taxon>
        <taxon>Oligohymenophorea</taxon>
        <taxon>Scuticociliatia</taxon>
        <taxon>Philasterida</taxon>
        <taxon>Pseudocohnilembidae</taxon>
        <taxon>Pseudocohnilembus</taxon>
    </lineage>
</organism>
<evidence type="ECO:0000256" key="4">
    <source>
        <dbReference type="PROSITE-ProRule" id="PRU00221"/>
    </source>
</evidence>
<dbReference type="PROSITE" id="PS50014">
    <property type="entry name" value="BROMODOMAIN_2"/>
    <property type="match status" value="1"/>
</dbReference>
<dbReference type="PANTHER" id="PTHR44324">
    <property type="entry name" value="WD40 REPEAT DOMAIN 95"/>
    <property type="match status" value="1"/>
</dbReference>
<evidence type="ECO:0000256" key="5">
    <source>
        <dbReference type="SAM" id="Coils"/>
    </source>
</evidence>
<dbReference type="PROSITE" id="PS50294">
    <property type="entry name" value="WD_REPEATS_REGION"/>
    <property type="match status" value="1"/>
</dbReference>
<evidence type="ECO:0000256" key="2">
    <source>
        <dbReference type="ARBA" id="ARBA00022737"/>
    </source>
</evidence>
<dbReference type="EMBL" id="LDAU01000078">
    <property type="protein sequence ID" value="KRX07968.1"/>
    <property type="molecule type" value="Genomic_DNA"/>
</dbReference>
<evidence type="ECO:0000259" key="7">
    <source>
        <dbReference type="PROSITE" id="PS50014"/>
    </source>
</evidence>
<dbReference type="OrthoDB" id="445034at2759"/>
<dbReference type="Gene3D" id="2.130.10.10">
    <property type="entry name" value="YVTN repeat-like/Quinoprotein amine dehydrogenase"/>
    <property type="match status" value="3"/>
</dbReference>
<gene>
    <name evidence="8" type="ORF">PPERSA_10356</name>
</gene>
<dbReference type="InterPro" id="IPR036322">
    <property type="entry name" value="WD40_repeat_dom_sf"/>
</dbReference>
<accession>A0A0V0R108</accession>
<feature type="repeat" description="WD" evidence="4">
    <location>
        <begin position="345"/>
        <end position="386"/>
    </location>
</feature>
<evidence type="ECO:0000256" key="3">
    <source>
        <dbReference type="PROSITE-ProRule" id="PRU00035"/>
    </source>
</evidence>
<dbReference type="Pfam" id="PF00400">
    <property type="entry name" value="WD40"/>
    <property type="match status" value="3"/>
</dbReference>
<evidence type="ECO:0000256" key="6">
    <source>
        <dbReference type="SAM" id="MobiDB-lite"/>
    </source>
</evidence>
<feature type="domain" description="Bromo" evidence="7">
    <location>
        <begin position="430"/>
        <end position="490"/>
    </location>
</feature>
<proteinExistence type="predicted"/>
<dbReference type="InterPro" id="IPR001680">
    <property type="entry name" value="WD40_rpt"/>
</dbReference>
<dbReference type="InterPro" id="IPR051242">
    <property type="entry name" value="WD-EF-hand_domain"/>
</dbReference>
<keyword evidence="5" id="KW-0175">Coiled coil</keyword>
<name>A0A0V0R108_PSEPJ</name>
<evidence type="ECO:0000256" key="1">
    <source>
        <dbReference type="ARBA" id="ARBA00022574"/>
    </source>
</evidence>
<protein>
    <submittedName>
        <fullName evidence="8">WD40-repeat-containing domain</fullName>
    </submittedName>
</protein>
<feature type="region of interest" description="Disordered" evidence="6">
    <location>
        <begin position="1057"/>
        <end position="1080"/>
    </location>
</feature>
<evidence type="ECO:0000313" key="8">
    <source>
        <dbReference type="EMBL" id="KRX07968.1"/>
    </source>
</evidence>
<keyword evidence="9" id="KW-1185">Reference proteome</keyword>
<evidence type="ECO:0000313" key="9">
    <source>
        <dbReference type="Proteomes" id="UP000054937"/>
    </source>
</evidence>
<sequence>MDEEIINECNFPNNKIFLNNSAKQFQSDTKKKPREVEDYQLKNTKKYPFKQLFIYSQSPEVFTYQHPNRAQRNQSKSKDWQVDISNREEKLVRCLKNLFEEIDLNNNSLLEWNEFTNYIIEKATVLNNIKSKSDEIKQYSKSAIRPVLQKKEQQNKEQHKEQNKAVYKFENLIQKVIYLPNIDRLAMFEEGSCEIIFVNPETGVINQKNLVVKPKPIPVEISKVTHSQKNNQEQDDVAITPDINYIDYKTTILDILYIPDKKYQVLLTATTDCFVRGWKQSSNGWVLAAQPENNEEVIEHHFNNEIYTLTWDSQNERLYCGQKDGVICIWNFKTDTEDEFKVDRTGGHTGVIMDMIAMPKLQFLASASLDSKIILWETINYTKKRTYQEHTRGIVSLAFNESLILLFSGGFDHDVITLDSEGVVKLTDIKKFNQIQTFMVETSDEKHQFLPQYFTYIPKPLKLAFVGRTLQMFEYDKNYNPKFVDDYVAICCKFIPSQLAFYTPAGNKIKIWSALTGDIKKIFSDMTKGEITVFELDRHQKRMIIGDSLGYVTLFNVFNGAKIKSLPRHHGSIINALHGMQRKGEEEPEEFFISAGSDNIIHMTKDNEFGENEIIRTLELKEVIISSLNFQSQGKMIIVGLNNGNTGFYESDTGKLNGTFCEPIKYEEITKVTLLKDISLFVITTTSLGNINFISMPPLLYKYTKVFKIENTDPLQGGQNLQITDCIYCEQNKQLFISDEKGFIKCFDISIIIEKLKEVQDAQYGMHAKSYSTLPKIPENLDMEPQFIKRAHNDSIKSISYIPSENLLTTTSFDKKVKIWNSQTGELIDGLVQNYSKKDPKPIAFKRSGTDEIYNLSLDKRIDKKFAEEKLYKQRYEQYQRQSLGLRFDASLTNLTGADGSNLDIKNALQNNQSLSQIQQQQPNEQQDIFSLFTYQKSPEEEFNPNYYKSKIDQKQIENFSSNPDWKLHINFKKYYEQFQSELQDLILKVKAEEQLQKQIKDKQSSNIASLAQFHAQQDTVKQFGINHKPIIEESKLKLENDTQFIGNQNFLNKTKKNKSSLPRLDQSKLSSETKSEKKKDHFNHLYRSELKGKLLYRSNQQISLSKSEAEAAYRLAAALTNYDQDDQKALKFLEIKIKKSPNKQQKYKNKSSIFNNY</sequence>
<keyword evidence="2" id="KW-0677">Repeat</keyword>